<dbReference type="InterPro" id="IPR035205">
    <property type="entry name" value="DUF5320"/>
</dbReference>
<feature type="region of interest" description="Disordered" evidence="2">
    <location>
        <begin position="1"/>
        <end position="24"/>
    </location>
</feature>
<keyword evidence="4" id="KW-1185">Reference proteome</keyword>
<feature type="compositionally biased region" description="Gly residues" evidence="2">
    <location>
        <begin position="1"/>
        <end position="20"/>
    </location>
</feature>
<gene>
    <name evidence="3" type="ordered locus">Dalk_2261</name>
</gene>
<dbReference type="KEGG" id="dal:Dalk_2261"/>
<evidence type="ECO:0000256" key="1">
    <source>
        <dbReference type="SAM" id="Coils"/>
    </source>
</evidence>
<proteinExistence type="predicted"/>
<evidence type="ECO:0000256" key="2">
    <source>
        <dbReference type="SAM" id="MobiDB-lite"/>
    </source>
</evidence>
<evidence type="ECO:0000313" key="4">
    <source>
        <dbReference type="Proteomes" id="UP000000739"/>
    </source>
</evidence>
<dbReference type="Proteomes" id="UP000000739">
    <property type="component" value="Chromosome"/>
</dbReference>
<reference evidence="3 4" key="1">
    <citation type="journal article" date="2012" name="Environ. Microbiol.">
        <title>The genome sequence of Desulfatibacillum alkenivorans AK-01: a blueprint for anaerobic alkane oxidation.</title>
        <authorList>
            <person name="Callaghan A.V."/>
            <person name="Morris B.E."/>
            <person name="Pereira I.A."/>
            <person name="McInerney M.J."/>
            <person name="Austin R.N."/>
            <person name="Groves J.T."/>
            <person name="Kukor J.J."/>
            <person name="Suflita J.M."/>
            <person name="Young L.Y."/>
            <person name="Zylstra G.J."/>
            <person name="Wawrik B."/>
        </authorList>
    </citation>
    <scope>NUCLEOTIDE SEQUENCE [LARGE SCALE GENOMIC DNA]</scope>
    <source>
        <strain evidence="3 4">AK-01</strain>
    </source>
</reference>
<evidence type="ECO:0000313" key="3">
    <source>
        <dbReference type="EMBL" id="ACL03954.1"/>
    </source>
</evidence>
<keyword evidence="1" id="KW-0175">Coiled coil</keyword>
<dbReference type="Pfam" id="PF17253">
    <property type="entry name" value="DUF5320"/>
    <property type="match status" value="1"/>
</dbReference>
<dbReference type="EMBL" id="CP001322">
    <property type="protein sequence ID" value="ACL03954.1"/>
    <property type="molecule type" value="Genomic_DNA"/>
</dbReference>
<name>B8FIG4_DESAL</name>
<dbReference type="RefSeq" id="WP_015947029.1">
    <property type="nucleotide sequence ID" value="NC_011768.1"/>
</dbReference>
<dbReference type="HOGENOM" id="CLU_136587_0_0_7"/>
<feature type="coiled-coil region" evidence="1">
    <location>
        <begin position="67"/>
        <end position="94"/>
    </location>
</feature>
<sequence length="97" mass="9753">MPGGDGTGPLGNGPLTGRGAGFCSRGVRGAGRGLGMGRGLGYGMGAGRGFGNRGVAQAGPVNADYVESGDQEELESLRSEVKALKEAVNQLTKKETE</sequence>
<protein>
    <submittedName>
        <fullName evidence="3">Cytoplasmic protein</fullName>
    </submittedName>
</protein>
<organism evidence="3 4">
    <name type="scientific">Desulfatibacillum aliphaticivorans</name>
    <dbReference type="NCBI Taxonomy" id="218208"/>
    <lineage>
        <taxon>Bacteria</taxon>
        <taxon>Pseudomonadati</taxon>
        <taxon>Thermodesulfobacteriota</taxon>
        <taxon>Desulfobacteria</taxon>
        <taxon>Desulfobacterales</taxon>
        <taxon>Desulfatibacillaceae</taxon>
        <taxon>Desulfatibacillum</taxon>
    </lineage>
</organism>
<dbReference type="AlphaFoldDB" id="B8FIG4"/>
<accession>B8FIG4</accession>